<sequence>MEPEGMVIVGDKPAYISHILRNDTGVWIGMQTDWNENHAFLRGEAAAAPVVSHENRGVTYWTFPLRVERLSGTEDRINVVVSAGQLEQCPVAEGAEVEIEGEVRSFNNKSGRGSRLVITLFARSLRPGSGEHANDLSLAGVLCKPPVLRRTPLGRDICDLMLAVNRRYGRADYLPCIVWGSLAQRCASLSVGDGVRLEGRLQSRQYIKVENGQNLTRTAFEVSVMKLEPAGAASLTEQLWTASP</sequence>
<dbReference type="EMBL" id="AAXG02000001">
    <property type="protein sequence ID" value="EDN01991.1"/>
    <property type="molecule type" value="Genomic_DNA"/>
</dbReference>
<evidence type="ECO:0000256" key="2">
    <source>
        <dbReference type="PROSITE-ProRule" id="PRU00252"/>
    </source>
</evidence>
<evidence type="ECO:0000256" key="1">
    <source>
        <dbReference type="ARBA" id="ARBA00023125"/>
    </source>
</evidence>
<organism evidence="3 4">
    <name type="scientific">Pseudoflavonifractor capillosus ATCC 29799</name>
    <dbReference type="NCBI Taxonomy" id="411467"/>
    <lineage>
        <taxon>Bacteria</taxon>
        <taxon>Bacillati</taxon>
        <taxon>Bacillota</taxon>
        <taxon>Clostridia</taxon>
        <taxon>Eubacteriales</taxon>
        <taxon>Oscillospiraceae</taxon>
        <taxon>Pseudoflavonifractor</taxon>
    </lineage>
</organism>
<gene>
    <name evidence="3" type="ORF">BACCAP_00024</name>
</gene>
<dbReference type="eggNOG" id="COG0629">
    <property type="taxonomic scope" value="Bacteria"/>
</dbReference>
<dbReference type="STRING" id="411467.BACCAP_00024"/>
<dbReference type="NCBIfam" id="NF004476">
    <property type="entry name" value="PRK05813.1"/>
    <property type="match status" value="1"/>
</dbReference>
<keyword evidence="4" id="KW-1185">Reference proteome</keyword>
<evidence type="ECO:0000313" key="3">
    <source>
        <dbReference type="EMBL" id="EDN01991.1"/>
    </source>
</evidence>
<evidence type="ECO:0000313" key="4">
    <source>
        <dbReference type="Proteomes" id="UP000003639"/>
    </source>
</evidence>
<reference evidence="3 4" key="1">
    <citation type="submission" date="2007-04" db="EMBL/GenBank/DDBJ databases">
        <authorList>
            <person name="Fulton L."/>
            <person name="Clifton S."/>
            <person name="Fulton B."/>
            <person name="Xu J."/>
            <person name="Minx P."/>
            <person name="Pepin K.H."/>
            <person name="Johnson M."/>
            <person name="Thiruvilangam P."/>
            <person name="Bhonagiri V."/>
            <person name="Nash W.E."/>
            <person name="Mardis E.R."/>
            <person name="Wilson R.K."/>
        </authorList>
    </citation>
    <scope>NUCLEOTIDE SEQUENCE [LARGE SCALE GENOMIC DNA]</scope>
    <source>
        <strain evidence="3 4">ATCC 29799</strain>
    </source>
</reference>
<dbReference type="InterPro" id="IPR000424">
    <property type="entry name" value="Primosome_PriB/ssb"/>
</dbReference>
<dbReference type="InterPro" id="IPR012340">
    <property type="entry name" value="NA-bd_OB-fold"/>
</dbReference>
<reference evidence="3 4" key="2">
    <citation type="submission" date="2007-06" db="EMBL/GenBank/DDBJ databases">
        <title>Draft genome sequence of Pseudoflavonifractor capillosus ATCC 29799.</title>
        <authorList>
            <person name="Sudarsanam P."/>
            <person name="Ley R."/>
            <person name="Guruge J."/>
            <person name="Turnbaugh P.J."/>
            <person name="Mahowald M."/>
            <person name="Liep D."/>
            <person name="Gordon J."/>
        </authorList>
    </citation>
    <scope>NUCLEOTIDE SEQUENCE [LARGE SCALE GENOMIC DNA]</scope>
    <source>
        <strain evidence="3 4">ATCC 29799</strain>
    </source>
</reference>
<accession>A6NP98</accession>
<dbReference type="Proteomes" id="UP000003639">
    <property type="component" value="Unassembled WGS sequence"/>
</dbReference>
<comment type="caution">
    <text evidence="3">The sequence shown here is derived from an EMBL/GenBank/DDBJ whole genome shotgun (WGS) entry which is preliminary data.</text>
</comment>
<dbReference type="CDD" id="cd04496">
    <property type="entry name" value="SSB_OBF"/>
    <property type="match status" value="1"/>
</dbReference>
<dbReference type="AlphaFoldDB" id="A6NP98"/>
<keyword evidence="1 2" id="KW-0238">DNA-binding</keyword>
<dbReference type="Gene3D" id="2.40.50.140">
    <property type="entry name" value="Nucleic acid-binding proteins"/>
    <property type="match status" value="2"/>
</dbReference>
<dbReference type="GO" id="GO:0003697">
    <property type="term" value="F:single-stranded DNA binding"/>
    <property type="evidence" value="ECO:0007669"/>
    <property type="project" value="InterPro"/>
</dbReference>
<proteinExistence type="predicted"/>
<dbReference type="PROSITE" id="PS50935">
    <property type="entry name" value="SSB"/>
    <property type="match status" value="1"/>
</dbReference>
<dbReference type="Pfam" id="PF00436">
    <property type="entry name" value="SSB"/>
    <property type="match status" value="1"/>
</dbReference>
<name>A6NP98_9FIRM</name>
<dbReference type="SUPFAM" id="SSF50249">
    <property type="entry name" value="Nucleic acid-binding proteins"/>
    <property type="match status" value="1"/>
</dbReference>
<protein>
    <submittedName>
        <fullName evidence="3">Single-strand binding family protein</fullName>
    </submittedName>
</protein>